<sequence length="57" mass="6395">MLAGDDGIVVIVHETMERDGKGKISTDKLVVYTIRDDKITTCRMYDGDQGAIDDFWS</sequence>
<keyword evidence="2" id="KW-1185">Reference proteome</keyword>
<dbReference type="Gene3D" id="3.10.450.50">
    <property type="match status" value="1"/>
</dbReference>
<reference evidence="1 2" key="1">
    <citation type="journal article" date="2015" name="G3 (Bethesda)">
        <title>Insights into Ongoing Evolution of the Hexachlorocyclohexane Catabolic Pathway from Comparative Genomics of Ten Sphingomonadaceae Strains.</title>
        <authorList>
            <person name="Pearce S.L."/>
            <person name="Oakeshott J.G."/>
            <person name="Pandey G."/>
        </authorList>
    </citation>
    <scope>NUCLEOTIDE SEQUENCE [LARGE SCALE GENOMIC DNA]</scope>
    <source>
        <strain evidence="1 2">LL01</strain>
    </source>
</reference>
<comment type="caution">
    <text evidence="1">The sequence shown here is derived from an EMBL/GenBank/DDBJ whole genome shotgun (WGS) entry which is preliminary data.</text>
</comment>
<dbReference type="STRING" id="1420583.V473_00615"/>
<protein>
    <submittedName>
        <fullName evidence="1">Ketosteroid isomerase</fullName>
    </submittedName>
</protein>
<dbReference type="EMBL" id="JACT01000001">
    <property type="protein sequence ID" value="KMS56806.1"/>
    <property type="molecule type" value="Genomic_DNA"/>
</dbReference>
<name>A0A0J7XYP8_9SPHN</name>
<dbReference type="Proteomes" id="UP000052232">
    <property type="component" value="Unassembled WGS sequence"/>
</dbReference>
<evidence type="ECO:0000313" key="1">
    <source>
        <dbReference type="EMBL" id="KMS56806.1"/>
    </source>
</evidence>
<dbReference type="PATRIC" id="fig|1420583.3.peg.116"/>
<evidence type="ECO:0000313" key="2">
    <source>
        <dbReference type="Proteomes" id="UP000052232"/>
    </source>
</evidence>
<organism evidence="1 2">
    <name type="scientific">Sphingobium cupriresistens LL01</name>
    <dbReference type="NCBI Taxonomy" id="1420583"/>
    <lineage>
        <taxon>Bacteria</taxon>
        <taxon>Pseudomonadati</taxon>
        <taxon>Pseudomonadota</taxon>
        <taxon>Alphaproteobacteria</taxon>
        <taxon>Sphingomonadales</taxon>
        <taxon>Sphingomonadaceae</taxon>
        <taxon>Sphingobium</taxon>
    </lineage>
</organism>
<gene>
    <name evidence="1" type="ORF">V473_00615</name>
</gene>
<dbReference type="AlphaFoldDB" id="A0A0J7XYP8"/>
<keyword evidence="1" id="KW-0413">Isomerase</keyword>
<accession>A0A0J7XYP8</accession>
<dbReference type="GO" id="GO:0016853">
    <property type="term" value="F:isomerase activity"/>
    <property type="evidence" value="ECO:0007669"/>
    <property type="project" value="UniProtKB-KW"/>
</dbReference>
<proteinExistence type="predicted"/>